<evidence type="ECO:0000259" key="1">
    <source>
        <dbReference type="PROSITE" id="PS50181"/>
    </source>
</evidence>
<dbReference type="SUPFAM" id="SSF81383">
    <property type="entry name" value="F-box domain"/>
    <property type="match status" value="1"/>
</dbReference>
<proteinExistence type="predicted"/>
<reference evidence="2" key="1">
    <citation type="journal article" date="2014" name="ACS Chem. Biol.">
        <title>Fungal polyketide synthase product chain-length control by partnering thiohydrolase.</title>
        <authorList>
            <person name="Zabala A.O."/>
            <person name="Chooi Y.H."/>
            <person name="Choi M.S."/>
            <person name="Lin H.C."/>
            <person name="Tang Y."/>
        </authorList>
    </citation>
    <scope>NUCLEOTIDE SEQUENCE</scope>
    <source>
        <strain evidence="2">ATCC 58665</strain>
    </source>
</reference>
<accession>A0A068ABB3</accession>
<name>A0A068ABB3_EUPBR</name>
<dbReference type="InterPro" id="IPR036047">
    <property type="entry name" value="F-box-like_dom_sf"/>
</dbReference>
<sequence>MSDSLMKRVLEFQRKMEAEKAKPSIECFCYICGGAATWQRIVKASTFHSEGDQLENVVDSLFEDRCDCPRGRFRVSDISQDDMCHYDTCESRKGYDQKLIRLQDTKWLENVRMLSHYGESTPDANAEDLQSDTLLTPIGRVHYDREDGPWKFHPSLGCDFIGSQGYLVHDACLQVLSSVHEAVVGATRPLDLSEVLLVFEVTGKERDSKEYNWGFGDAFDGPSRQHHRLDKHYWNPVENTEWTVVNPQRKVDLRPLVNAALETSQKLLSFNIKCAKRVGSGLDAKVHSDALSAIPTEVRLLILEMLPTQSVLNFFLANSTFRELSMNLPQTFWRSRMLIDAPWCGGEALAEVLRQETSAYPFDKLVRLIRETSAPGGGKLDDNDSLVDFVKDSMTLRNRRRIWVNSEQIIHEIETRHAAVRPVTGIVSTQMRKLASRCTIFISRDLGERPQAASTVYFVPDIVKKSHLNKITAYFGAESQIVGVEFLLLDELSARLFGNRSELTSQITLDSPKVILGLCLSFGSPALNEKERRIRGIGFITHDNDSSSKPAYVLGNLDDGDIVQVLRVRSGEEVVGIAGEFNDQTITTFSMIIADQYLRPIHAHGPPGIDFTQHTQWMGRHPPLDWPREKYYLEHRRNGAHNRFPLLDNPFPRVLEPPVYFVNLSGRQLSQIQAYGDFANIEAYKRTMKGLVFNFADGLTERVCENSNFQEIAMASTHTTQFEVGQHEEIVDMVLFAAYKAPLHDYQSKLCGIEVRRLQGVAEEASMLTFSSISS</sequence>
<feature type="domain" description="F-box" evidence="1">
    <location>
        <begin position="288"/>
        <end position="336"/>
    </location>
</feature>
<organism evidence="2">
    <name type="scientific">Eupenicillium brefeldianum</name>
    <name type="common">Penicillium brefeldianum</name>
    <dbReference type="NCBI Taxonomy" id="1131482"/>
    <lineage>
        <taxon>Eukaryota</taxon>
        <taxon>Fungi</taxon>
        <taxon>Dikarya</taxon>
        <taxon>Ascomycota</taxon>
        <taxon>Pezizomycotina</taxon>
        <taxon>Eurotiomycetes</taxon>
        <taxon>Eurotiomycetidae</taxon>
        <taxon>Eurotiales</taxon>
        <taxon>Aspergillaceae</taxon>
        <taxon>Penicillium</taxon>
    </lineage>
</organism>
<dbReference type="EMBL" id="KJ728786">
    <property type="protein sequence ID" value="AIA58894.1"/>
    <property type="molecule type" value="Genomic_DNA"/>
</dbReference>
<evidence type="ECO:0000313" key="2">
    <source>
        <dbReference type="EMBL" id="AIA58894.1"/>
    </source>
</evidence>
<dbReference type="AlphaFoldDB" id="A0A068ABB3"/>
<dbReference type="InterPro" id="IPR001810">
    <property type="entry name" value="F-box_dom"/>
</dbReference>
<dbReference type="PROSITE" id="PS50181">
    <property type="entry name" value="FBOX"/>
    <property type="match status" value="1"/>
</dbReference>
<protein>
    <submittedName>
        <fullName evidence="2">Putative F-box domain protein</fullName>
    </submittedName>
</protein>